<evidence type="ECO:0000313" key="2">
    <source>
        <dbReference type="Proteomes" id="UP000698028"/>
    </source>
</evidence>
<sequence>MSPWWVISDAPWRTRLAALMFPGCAAACDEEVDWDRLAYIVEAHRLGPWLHQRGVDAPGTLREQWSEAANVAAIRALQMQQDLLNLLDLLEPHGLEPVALKGVPLSLFAYDQPWHRPMRDIDLLFADRAATLDAWKTMLAAGYSPYRDRIGDAEAILDERHQLPPILSPNGQTVIELHQRTGHRRGPEAPMASQYRNFLGRDARFPTPEALLLHLVRHAARDHRFDNGPQVLVDIARVLKTERIDDAVLREAASGERLERHMALLFAMAADAFPETRVPSPFDIDVTTDAKSLAWTLMTSDPDDLAQARDRATTKKAGFGHLSQRLLPSPRRLAAAQGKGNPLKQYVAHYRRLLTERLPILAGSGRQDEGLAKLVDWLGD</sequence>
<proteinExistence type="predicted"/>
<reference evidence="1 2" key="1">
    <citation type="submission" date="2021-07" db="EMBL/GenBank/DDBJ databases">
        <title>The draft genome sequence of Sphingomicrobium sp. B8.</title>
        <authorList>
            <person name="Mu L."/>
        </authorList>
    </citation>
    <scope>NUCLEOTIDE SEQUENCE [LARGE SCALE GENOMIC DNA]</scope>
    <source>
        <strain evidence="1 2">B8</strain>
    </source>
</reference>
<organism evidence="1 2">
    <name type="scientific">Sphingomicrobium clamense</name>
    <dbReference type="NCBI Taxonomy" id="2851013"/>
    <lineage>
        <taxon>Bacteria</taxon>
        <taxon>Pseudomonadati</taxon>
        <taxon>Pseudomonadota</taxon>
        <taxon>Alphaproteobacteria</taxon>
        <taxon>Sphingomonadales</taxon>
        <taxon>Sphingomonadaceae</taxon>
        <taxon>Sphingomicrobium</taxon>
    </lineage>
</organism>
<gene>
    <name evidence="1" type="ORF">KTQ36_08290</name>
</gene>
<keyword evidence="2" id="KW-1185">Reference proteome</keyword>
<dbReference type="RefSeq" id="WP_218633208.1">
    <property type="nucleotide sequence ID" value="NZ_JAHVAH010000001.1"/>
</dbReference>
<dbReference type="Pfam" id="PF14907">
    <property type="entry name" value="NTP_transf_5"/>
    <property type="match status" value="1"/>
</dbReference>
<evidence type="ECO:0000313" key="1">
    <source>
        <dbReference type="EMBL" id="MBW0145290.1"/>
    </source>
</evidence>
<accession>A0ABS6V6V4</accession>
<dbReference type="InterPro" id="IPR039498">
    <property type="entry name" value="NTP_transf_5"/>
</dbReference>
<dbReference type="Proteomes" id="UP000698028">
    <property type="component" value="Unassembled WGS sequence"/>
</dbReference>
<name>A0ABS6V6V4_9SPHN</name>
<protein>
    <submittedName>
        <fullName evidence="1">Nucleotidyltransferase family protein</fullName>
    </submittedName>
</protein>
<comment type="caution">
    <text evidence="1">The sequence shown here is derived from an EMBL/GenBank/DDBJ whole genome shotgun (WGS) entry which is preliminary data.</text>
</comment>
<dbReference type="EMBL" id="JAHVAH010000001">
    <property type="protein sequence ID" value="MBW0145290.1"/>
    <property type="molecule type" value="Genomic_DNA"/>
</dbReference>